<reference evidence="1 2" key="1">
    <citation type="submission" date="2020-06" db="EMBL/GenBank/DDBJ databases">
        <title>NJ-3-1, isolated from saline soil.</title>
        <authorList>
            <person name="Cui H.L."/>
            <person name="Shi X."/>
        </authorList>
    </citation>
    <scope>NUCLEOTIDE SEQUENCE [LARGE SCALE GENOMIC DNA]</scope>
    <source>
        <strain evidence="1 2">NJ-3-1</strain>
    </source>
</reference>
<dbReference type="Proteomes" id="UP000509626">
    <property type="component" value="Chromosome"/>
</dbReference>
<evidence type="ECO:0000313" key="2">
    <source>
        <dbReference type="Proteomes" id="UP000509626"/>
    </source>
</evidence>
<dbReference type="EMBL" id="CP058579">
    <property type="protein sequence ID" value="QLG63046.1"/>
    <property type="molecule type" value="Genomic_DNA"/>
</dbReference>
<evidence type="ECO:0000313" key="1">
    <source>
        <dbReference type="EMBL" id="QLG63046.1"/>
    </source>
</evidence>
<sequence length="63" mass="7016">MASIQSDSDRVDAAVEAALDALEEGDRPLVASDWAVREHDVDHRYEDVLERVQEHVREEGGNG</sequence>
<protein>
    <submittedName>
        <fullName evidence="1">Uncharacterized protein</fullName>
    </submittedName>
</protein>
<organism evidence="1 2">
    <name type="scientific">Halorarum salinum</name>
    <dbReference type="NCBI Taxonomy" id="2743089"/>
    <lineage>
        <taxon>Archaea</taxon>
        <taxon>Methanobacteriati</taxon>
        <taxon>Methanobacteriota</taxon>
        <taxon>Stenosarchaea group</taxon>
        <taxon>Halobacteria</taxon>
        <taxon>Halobacteriales</taxon>
        <taxon>Haloferacaceae</taxon>
        <taxon>Halorarum</taxon>
    </lineage>
</organism>
<accession>A0A7D5LBN2</accession>
<dbReference type="AlphaFoldDB" id="A0A7D5LBN2"/>
<dbReference type="RefSeq" id="WP_179269631.1">
    <property type="nucleotide sequence ID" value="NZ_CP058579.1"/>
</dbReference>
<keyword evidence="2" id="KW-1185">Reference proteome</keyword>
<dbReference type="KEGG" id="halu:HUG12_15420"/>
<gene>
    <name evidence="1" type="ORF">HUG12_15420</name>
</gene>
<proteinExistence type="predicted"/>
<dbReference type="GeneID" id="56038877"/>
<name>A0A7D5LBN2_9EURY</name>